<dbReference type="Gramene" id="mRNA:HanXRQr2_Chr03g0134651">
    <property type="protein sequence ID" value="CDS:HanXRQr2_Chr03g0134651.1"/>
    <property type="gene ID" value="HanXRQr2_Chr03g0134651"/>
</dbReference>
<dbReference type="OMA" id="NCREYIM"/>
<dbReference type="InParanoid" id="A0A251VB52"/>
<dbReference type="GO" id="GO:0005886">
    <property type="term" value="C:plasma membrane"/>
    <property type="evidence" value="ECO:0000318"/>
    <property type="project" value="GO_Central"/>
</dbReference>
<dbReference type="InterPro" id="IPR044839">
    <property type="entry name" value="NDR1-like"/>
</dbReference>
<dbReference type="EMBL" id="CM007892">
    <property type="protein sequence ID" value="OTG32837.1"/>
    <property type="molecule type" value="Genomic_DNA"/>
</dbReference>
<sequence>MDTVVLHFPPSVASHPPSTMDAQRIRRRKFYFFCIFIIIYSIFVVSPMATLLTFSSLTPSPNFTLHDFKLSTFNLSTTPTPTPILTTNLLLTISATNKDEFNEYDKAFHFEKLGVYASYMDQQITPPTMLPTMYLRSPGVMVWSLSLNGTEVPVTPGLAAYLVQDVTVGNVLISVEVRGRLRSKYGYLSRRYRLKVNCREYIMFRNESDVIGFALKRPFVEGCHVRVKPLKTVMQILTSPFH</sequence>
<dbReference type="GO" id="GO:0098542">
    <property type="term" value="P:defense response to other organism"/>
    <property type="evidence" value="ECO:0007669"/>
    <property type="project" value="InterPro"/>
</dbReference>
<dbReference type="PANTHER" id="PTHR31415:SF166">
    <property type="entry name" value="LATE EMBRYOGENESIS ABUNDANT (LEA) HYDROXYPROLINE-RICH GLYCOPROTEIN FAMILY"/>
    <property type="match status" value="1"/>
</dbReference>
<keyword evidence="3" id="KW-0812">Transmembrane</keyword>
<accession>A0A251VB52</accession>
<evidence type="ECO:0000313" key="6">
    <source>
        <dbReference type="Proteomes" id="UP000215914"/>
    </source>
</evidence>
<feature type="transmembrane region" description="Helical" evidence="3">
    <location>
        <begin position="30"/>
        <end position="54"/>
    </location>
</feature>
<reference evidence="4 6" key="1">
    <citation type="journal article" date="2017" name="Nature">
        <title>The sunflower genome provides insights into oil metabolism, flowering and Asterid evolution.</title>
        <authorList>
            <person name="Badouin H."/>
            <person name="Gouzy J."/>
            <person name="Grassa C.J."/>
            <person name="Murat F."/>
            <person name="Staton S.E."/>
            <person name="Cottret L."/>
            <person name="Lelandais-Briere C."/>
            <person name="Owens G.L."/>
            <person name="Carrere S."/>
            <person name="Mayjonade B."/>
            <person name="Legrand L."/>
            <person name="Gill N."/>
            <person name="Kane N.C."/>
            <person name="Bowers J.E."/>
            <person name="Hubner S."/>
            <person name="Bellec A."/>
            <person name="Berard A."/>
            <person name="Berges H."/>
            <person name="Blanchet N."/>
            <person name="Boniface M.C."/>
            <person name="Brunel D."/>
            <person name="Catrice O."/>
            <person name="Chaidir N."/>
            <person name="Claudel C."/>
            <person name="Donnadieu C."/>
            <person name="Faraut T."/>
            <person name="Fievet G."/>
            <person name="Helmstetter N."/>
            <person name="King M."/>
            <person name="Knapp S.J."/>
            <person name="Lai Z."/>
            <person name="Le Paslier M.C."/>
            <person name="Lippi Y."/>
            <person name="Lorenzon L."/>
            <person name="Mandel J.R."/>
            <person name="Marage G."/>
            <person name="Marchand G."/>
            <person name="Marquand E."/>
            <person name="Bret-Mestries E."/>
            <person name="Morien E."/>
            <person name="Nambeesan S."/>
            <person name="Nguyen T."/>
            <person name="Pegot-Espagnet P."/>
            <person name="Pouilly N."/>
            <person name="Raftis F."/>
            <person name="Sallet E."/>
            <person name="Schiex T."/>
            <person name="Thomas J."/>
            <person name="Vandecasteele C."/>
            <person name="Vares D."/>
            <person name="Vear F."/>
            <person name="Vautrin S."/>
            <person name="Crespi M."/>
            <person name="Mangin B."/>
            <person name="Burke J.M."/>
            <person name="Salse J."/>
            <person name="Munos S."/>
            <person name="Vincourt P."/>
            <person name="Rieseberg L.H."/>
            <person name="Langlade N.B."/>
        </authorList>
    </citation>
    <scope>NUCLEOTIDE SEQUENCE [LARGE SCALE GENOMIC DNA]</scope>
    <source>
        <strain evidence="6">cv. SF193</strain>
        <tissue evidence="4">Leaves</tissue>
    </source>
</reference>
<reference evidence="4" key="3">
    <citation type="submission" date="2020-06" db="EMBL/GenBank/DDBJ databases">
        <title>Helianthus annuus Genome sequencing and assembly Release 2.</title>
        <authorList>
            <person name="Gouzy J."/>
            <person name="Langlade N."/>
            <person name="Munos S."/>
        </authorList>
    </citation>
    <scope>NUCLEOTIDE SEQUENCE</scope>
    <source>
        <tissue evidence="4">Leaves</tissue>
    </source>
</reference>
<evidence type="ECO:0000313" key="4">
    <source>
        <dbReference type="EMBL" id="KAF5816471.1"/>
    </source>
</evidence>
<evidence type="ECO:0000256" key="2">
    <source>
        <dbReference type="ARBA" id="ARBA00023136"/>
    </source>
</evidence>
<evidence type="ECO:0000256" key="1">
    <source>
        <dbReference type="ARBA" id="ARBA00004370"/>
    </source>
</evidence>
<comment type="subcellular location">
    <subcellularLocation>
        <location evidence="1">Membrane</location>
    </subcellularLocation>
</comment>
<proteinExistence type="predicted"/>
<evidence type="ECO:0000313" key="5">
    <source>
        <dbReference type="EMBL" id="OTG32837.1"/>
    </source>
</evidence>
<gene>
    <name evidence="5" type="ORF">HannXRQ_Chr03g0091041</name>
    <name evidence="4" type="ORF">HanXRQr2_Chr03g0134651</name>
</gene>
<organism evidence="5 6">
    <name type="scientific">Helianthus annuus</name>
    <name type="common">Common sunflower</name>
    <dbReference type="NCBI Taxonomy" id="4232"/>
    <lineage>
        <taxon>Eukaryota</taxon>
        <taxon>Viridiplantae</taxon>
        <taxon>Streptophyta</taxon>
        <taxon>Embryophyta</taxon>
        <taxon>Tracheophyta</taxon>
        <taxon>Spermatophyta</taxon>
        <taxon>Magnoliopsida</taxon>
        <taxon>eudicotyledons</taxon>
        <taxon>Gunneridae</taxon>
        <taxon>Pentapetalae</taxon>
        <taxon>asterids</taxon>
        <taxon>campanulids</taxon>
        <taxon>Asterales</taxon>
        <taxon>Asteraceae</taxon>
        <taxon>Asteroideae</taxon>
        <taxon>Heliantheae alliance</taxon>
        <taxon>Heliantheae</taxon>
        <taxon>Helianthus</taxon>
    </lineage>
</organism>
<keyword evidence="6" id="KW-1185">Reference proteome</keyword>
<protein>
    <recommendedName>
        <fullName evidence="7">Late embryogenesis abundant protein, LEA-14</fullName>
    </recommendedName>
</protein>
<keyword evidence="3" id="KW-1133">Transmembrane helix</keyword>
<name>A0A251VB52_HELAN</name>
<evidence type="ECO:0008006" key="7">
    <source>
        <dbReference type="Google" id="ProtNLM"/>
    </source>
</evidence>
<dbReference type="Proteomes" id="UP000215914">
    <property type="component" value="Chromosome 3"/>
</dbReference>
<dbReference type="EMBL" id="MNCJ02000318">
    <property type="protein sequence ID" value="KAF5816471.1"/>
    <property type="molecule type" value="Genomic_DNA"/>
</dbReference>
<dbReference type="AlphaFoldDB" id="A0A251VB52"/>
<dbReference type="PANTHER" id="PTHR31415">
    <property type="entry name" value="OS05G0367900 PROTEIN"/>
    <property type="match status" value="1"/>
</dbReference>
<keyword evidence="2 3" id="KW-0472">Membrane</keyword>
<dbReference type="GO" id="GO:0009506">
    <property type="term" value="C:plasmodesma"/>
    <property type="evidence" value="ECO:0000318"/>
    <property type="project" value="GO_Central"/>
</dbReference>
<reference evidence="5" key="2">
    <citation type="submission" date="2017-02" db="EMBL/GenBank/DDBJ databases">
        <title>Sunflower complete genome.</title>
        <authorList>
            <person name="Langlade N."/>
            <person name="Munos S."/>
        </authorList>
    </citation>
    <scope>NUCLEOTIDE SEQUENCE [LARGE SCALE GENOMIC DNA]</scope>
    <source>
        <tissue evidence="5">Leaves</tissue>
    </source>
</reference>
<evidence type="ECO:0000256" key="3">
    <source>
        <dbReference type="SAM" id="Phobius"/>
    </source>
</evidence>